<dbReference type="Proteomes" id="UP001156708">
    <property type="component" value="Unassembled WGS sequence"/>
</dbReference>
<accession>A0AA37SJC5</accession>
<evidence type="ECO:0000313" key="1">
    <source>
        <dbReference type="EMBL" id="GLQ85999.1"/>
    </source>
</evidence>
<organism evidence="1 2">
    <name type="scientific">Gluconobacter sphaericus NBRC 12467</name>
    <dbReference type="NCBI Taxonomy" id="1307951"/>
    <lineage>
        <taxon>Bacteria</taxon>
        <taxon>Pseudomonadati</taxon>
        <taxon>Pseudomonadota</taxon>
        <taxon>Alphaproteobacteria</taxon>
        <taxon>Acetobacterales</taxon>
        <taxon>Acetobacteraceae</taxon>
        <taxon>Gluconobacter</taxon>
    </lineage>
</organism>
<keyword evidence="2" id="KW-1185">Reference proteome</keyword>
<reference evidence="2" key="1">
    <citation type="journal article" date="2019" name="Int. J. Syst. Evol. Microbiol.">
        <title>The Global Catalogue of Microorganisms (GCM) 10K type strain sequencing project: providing services to taxonomists for standard genome sequencing and annotation.</title>
        <authorList>
            <consortium name="The Broad Institute Genomics Platform"/>
            <consortium name="The Broad Institute Genome Sequencing Center for Infectious Disease"/>
            <person name="Wu L."/>
            <person name="Ma J."/>
        </authorList>
    </citation>
    <scope>NUCLEOTIDE SEQUENCE [LARGE SCALE GENOMIC DNA]</scope>
    <source>
        <strain evidence="2">NBRC 12467</strain>
    </source>
</reference>
<name>A0AA37SJC5_9PROT</name>
<gene>
    <name evidence="1" type="ORF">GCM10007872_29090</name>
</gene>
<dbReference type="EMBL" id="BSNZ01000031">
    <property type="protein sequence ID" value="GLQ85999.1"/>
    <property type="molecule type" value="Genomic_DNA"/>
</dbReference>
<proteinExistence type="predicted"/>
<dbReference type="AlphaFoldDB" id="A0AA37SJC5"/>
<evidence type="ECO:0000313" key="2">
    <source>
        <dbReference type="Proteomes" id="UP001156708"/>
    </source>
</evidence>
<protein>
    <submittedName>
        <fullName evidence="1">Uncharacterized protein</fullName>
    </submittedName>
</protein>
<dbReference type="RefSeq" id="WP_141353306.1">
    <property type="nucleotide sequence ID" value="NZ_BARA01000018.1"/>
</dbReference>
<sequence>MALLSIGDHVSDLKGTHDGRLVDIDGSTGYVEQANGVEVEFPLSQLKPYEPPKVAEERTLSGPLRDRLLNPAQRALLAAVPSPLLVAIAKSYDAGCDGPGSRPPFAALPESKRLEAIRIYLPTLPQRLLASHMSLVVAMRDISKLS</sequence>
<comment type="caution">
    <text evidence="1">The sequence shown here is derived from an EMBL/GenBank/DDBJ whole genome shotgun (WGS) entry which is preliminary data.</text>
</comment>